<accession>A0A2K8YZY7</accession>
<evidence type="ECO:0000313" key="1">
    <source>
        <dbReference type="EMBL" id="AUD03210.1"/>
    </source>
</evidence>
<dbReference type="KEGG" id="spir:CWM47_16030"/>
<dbReference type="RefSeq" id="WP_100989203.1">
    <property type="nucleotide sequence ID" value="NZ_CP025096.1"/>
</dbReference>
<dbReference type="AlphaFoldDB" id="A0A2K8YZY7"/>
<dbReference type="Proteomes" id="UP000232883">
    <property type="component" value="Chromosome"/>
</dbReference>
<dbReference type="OrthoDB" id="661524at2"/>
<sequence length="134" mass="14494">MSVFTKDAGRILDPFETKAMTGAYQERKLAVGLAKDEYVRSEYFGINQVQYLLDQPGCIGLRIHHAKRWEDADGKPTEPGKGQLIPRVLLTGVDEKGQDMPIYADKAGMKDMAGDGGGNGTAVGDGLPCPRHCA</sequence>
<gene>
    <name evidence="1" type="ORF">CWM47_16030</name>
</gene>
<dbReference type="EMBL" id="CP025096">
    <property type="protein sequence ID" value="AUD03210.1"/>
    <property type="molecule type" value="Genomic_DNA"/>
</dbReference>
<protein>
    <submittedName>
        <fullName evidence="1">Uncharacterized protein</fullName>
    </submittedName>
</protein>
<keyword evidence="2" id="KW-1185">Reference proteome</keyword>
<name>A0A2K8YZY7_9BACT</name>
<organism evidence="1 2">
    <name type="scientific">Spirosoma pollinicola</name>
    <dbReference type="NCBI Taxonomy" id="2057025"/>
    <lineage>
        <taxon>Bacteria</taxon>
        <taxon>Pseudomonadati</taxon>
        <taxon>Bacteroidota</taxon>
        <taxon>Cytophagia</taxon>
        <taxon>Cytophagales</taxon>
        <taxon>Cytophagaceae</taxon>
        <taxon>Spirosoma</taxon>
    </lineage>
</organism>
<evidence type="ECO:0000313" key="2">
    <source>
        <dbReference type="Proteomes" id="UP000232883"/>
    </source>
</evidence>
<proteinExistence type="predicted"/>
<reference evidence="1 2" key="1">
    <citation type="submission" date="2017-11" db="EMBL/GenBank/DDBJ databases">
        <title>Taxonomic description and genome sequences of Spirosoma HA7 sp. nov., isolated from pollen microhabitat of Corylus avellana.</title>
        <authorList>
            <person name="Ambika Manirajan B."/>
            <person name="Suarez C."/>
            <person name="Ratering S."/>
            <person name="Geissler-Plaum R."/>
            <person name="Cardinale M."/>
            <person name="Sylvia S."/>
        </authorList>
    </citation>
    <scope>NUCLEOTIDE SEQUENCE [LARGE SCALE GENOMIC DNA]</scope>
    <source>
        <strain evidence="1 2">HA7</strain>
    </source>
</reference>